<comment type="caution">
    <text evidence="6">The sequence shown here is derived from an EMBL/GenBank/DDBJ whole genome shotgun (WGS) entry which is preliminary data.</text>
</comment>
<dbReference type="Pfam" id="PF07681">
    <property type="entry name" value="DoxX"/>
    <property type="match status" value="1"/>
</dbReference>
<keyword evidence="3 5" id="KW-1133">Transmembrane helix</keyword>
<feature type="transmembrane region" description="Helical" evidence="5">
    <location>
        <begin position="53"/>
        <end position="73"/>
    </location>
</feature>
<feature type="transmembrane region" description="Helical" evidence="5">
    <location>
        <begin position="78"/>
        <end position="95"/>
    </location>
</feature>
<reference evidence="6" key="1">
    <citation type="submission" date="2022-12" db="EMBL/GenBank/DDBJ databases">
        <title>Genome sequence of SJ11.</title>
        <authorList>
            <person name="Woo H."/>
        </authorList>
    </citation>
    <scope>NUCLEOTIDE SEQUENCE</scope>
    <source>
        <strain evidence="6">SJ11</strain>
    </source>
</reference>
<dbReference type="Proteomes" id="UP001144341">
    <property type="component" value="Unassembled WGS sequence"/>
</dbReference>
<evidence type="ECO:0000256" key="2">
    <source>
        <dbReference type="ARBA" id="ARBA00022692"/>
    </source>
</evidence>
<keyword evidence="2 5" id="KW-0812">Transmembrane</keyword>
<evidence type="ECO:0000313" key="7">
    <source>
        <dbReference type="Proteomes" id="UP001144341"/>
    </source>
</evidence>
<comment type="subcellular location">
    <subcellularLocation>
        <location evidence="1">Membrane</location>
        <topology evidence="1">Multi-pass membrane protein</topology>
    </subcellularLocation>
</comment>
<feature type="transmembrane region" description="Helical" evidence="5">
    <location>
        <begin position="5"/>
        <end position="24"/>
    </location>
</feature>
<accession>A0ABT4KYC7</accession>
<sequence>MDKKWAYLLVRLAIGLSFFGHGLVRLPKLNGFSNWMMGQFSKSLLPDFLVQPFSYALPMLEFASGLMILIGLFTRQGLLLAGLVCLALIFGTTMIENWEALPSQLIHVAFLAMLLVYLPQNSYAVDKLFKK</sequence>
<keyword evidence="7" id="KW-1185">Reference proteome</keyword>
<proteinExistence type="predicted"/>
<feature type="transmembrane region" description="Helical" evidence="5">
    <location>
        <begin position="101"/>
        <end position="118"/>
    </location>
</feature>
<dbReference type="EMBL" id="JAPWGL010000003">
    <property type="protein sequence ID" value="MCZ4223938.1"/>
    <property type="molecule type" value="Genomic_DNA"/>
</dbReference>
<evidence type="ECO:0000256" key="4">
    <source>
        <dbReference type="ARBA" id="ARBA00023136"/>
    </source>
</evidence>
<gene>
    <name evidence="6" type="ORF">O0931_11555</name>
</gene>
<dbReference type="RefSeq" id="WP_269415736.1">
    <property type="nucleotide sequence ID" value="NZ_JAPWGL010000003.1"/>
</dbReference>
<dbReference type="InterPro" id="IPR032808">
    <property type="entry name" value="DoxX"/>
</dbReference>
<evidence type="ECO:0000256" key="3">
    <source>
        <dbReference type="ARBA" id="ARBA00022989"/>
    </source>
</evidence>
<evidence type="ECO:0000256" key="1">
    <source>
        <dbReference type="ARBA" id="ARBA00004141"/>
    </source>
</evidence>
<keyword evidence="4 5" id="KW-0472">Membrane</keyword>
<organism evidence="6 7">
    <name type="scientific">Pedobacter rhodius</name>
    <dbReference type="NCBI Taxonomy" id="3004098"/>
    <lineage>
        <taxon>Bacteria</taxon>
        <taxon>Pseudomonadati</taxon>
        <taxon>Bacteroidota</taxon>
        <taxon>Sphingobacteriia</taxon>
        <taxon>Sphingobacteriales</taxon>
        <taxon>Sphingobacteriaceae</taxon>
        <taxon>Pedobacter</taxon>
    </lineage>
</organism>
<evidence type="ECO:0000313" key="6">
    <source>
        <dbReference type="EMBL" id="MCZ4223938.1"/>
    </source>
</evidence>
<name>A0ABT4KYC7_9SPHI</name>
<evidence type="ECO:0000256" key="5">
    <source>
        <dbReference type="SAM" id="Phobius"/>
    </source>
</evidence>
<protein>
    <submittedName>
        <fullName evidence="6">DoxX family protein</fullName>
    </submittedName>
</protein>